<keyword evidence="6" id="KW-1185">Reference proteome</keyword>
<evidence type="ECO:0000313" key="5">
    <source>
        <dbReference type="EMBL" id="CAG8707427.1"/>
    </source>
</evidence>
<protein>
    <submittedName>
        <fullName evidence="5">6343_t:CDS:1</fullName>
    </submittedName>
</protein>
<dbReference type="GO" id="GO:0004601">
    <property type="term" value="F:peroxidase activity"/>
    <property type="evidence" value="ECO:0007669"/>
    <property type="project" value="InterPro"/>
</dbReference>
<dbReference type="Pfam" id="PF03098">
    <property type="entry name" value="An_peroxidase"/>
    <property type="match status" value="2"/>
</dbReference>
<evidence type="ECO:0000256" key="4">
    <source>
        <dbReference type="SAM" id="MobiDB-lite"/>
    </source>
</evidence>
<dbReference type="PROSITE" id="PS50292">
    <property type="entry name" value="PEROXIDASE_3"/>
    <property type="match status" value="1"/>
</dbReference>
<evidence type="ECO:0000256" key="2">
    <source>
        <dbReference type="ARBA" id="ARBA00022525"/>
    </source>
</evidence>
<accession>A0A9N9HV53</accession>
<organism evidence="5 6">
    <name type="scientific">Dentiscutata erythropus</name>
    <dbReference type="NCBI Taxonomy" id="1348616"/>
    <lineage>
        <taxon>Eukaryota</taxon>
        <taxon>Fungi</taxon>
        <taxon>Fungi incertae sedis</taxon>
        <taxon>Mucoromycota</taxon>
        <taxon>Glomeromycotina</taxon>
        <taxon>Glomeromycetes</taxon>
        <taxon>Diversisporales</taxon>
        <taxon>Gigasporaceae</taxon>
        <taxon>Dentiscutata</taxon>
    </lineage>
</organism>
<feature type="region of interest" description="Disordered" evidence="4">
    <location>
        <begin position="69"/>
        <end position="99"/>
    </location>
</feature>
<dbReference type="InterPro" id="IPR010255">
    <property type="entry name" value="Haem_peroxidase_sf"/>
</dbReference>
<dbReference type="SUPFAM" id="SSF48113">
    <property type="entry name" value="Heme-dependent peroxidases"/>
    <property type="match status" value="1"/>
</dbReference>
<dbReference type="GO" id="GO:0006979">
    <property type="term" value="P:response to oxidative stress"/>
    <property type="evidence" value="ECO:0007669"/>
    <property type="project" value="InterPro"/>
</dbReference>
<dbReference type="Gene3D" id="1.10.640.10">
    <property type="entry name" value="Haem peroxidase domain superfamily, animal type"/>
    <property type="match status" value="2"/>
</dbReference>
<name>A0A9N9HV53_9GLOM</name>
<dbReference type="EMBL" id="CAJVPY010009325">
    <property type="protein sequence ID" value="CAG8707427.1"/>
    <property type="molecule type" value="Genomic_DNA"/>
</dbReference>
<dbReference type="PANTHER" id="PTHR11475">
    <property type="entry name" value="OXIDASE/PEROXIDASE"/>
    <property type="match status" value="1"/>
</dbReference>
<evidence type="ECO:0000256" key="3">
    <source>
        <dbReference type="ARBA" id="ARBA00023180"/>
    </source>
</evidence>
<dbReference type="GO" id="GO:0005576">
    <property type="term" value="C:extracellular region"/>
    <property type="evidence" value="ECO:0007669"/>
    <property type="project" value="UniProtKB-SubCell"/>
</dbReference>
<dbReference type="PANTHER" id="PTHR11475:SF4">
    <property type="entry name" value="CHORION PEROXIDASE"/>
    <property type="match status" value="1"/>
</dbReference>
<reference evidence="5" key="1">
    <citation type="submission" date="2021-06" db="EMBL/GenBank/DDBJ databases">
        <authorList>
            <person name="Kallberg Y."/>
            <person name="Tangrot J."/>
            <person name="Rosling A."/>
        </authorList>
    </citation>
    <scope>NUCLEOTIDE SEQUENCE</scope>
    <source>
        <strain evidence="5">MA453B</strain>
    </source>
</reference>
<comment type="caution">
    <text evidence="5">The sequence shown here is derived from an EMBL/GenBank/DDBJ whole genome shotgun (WGS) entry which is preliminary data.</text>
</comment>
<dbReference type="OrthoDB" id="823504at2759"/>
<proteinExistence type="predicted"/>
<gene>
    <name evidence="5" type="ORF">DERYTH_LOCUS13369</name>
</gene>
<dbReference type="InterPro" id="IPR019791">
    <property type="entry name" value="Haem_peroxidase_animal"/>
</dbReference>
<comment type="subcellular location">
    <subcellularLocation>
        <location evidence="1">Secreted</location>
    </subcellularLocation>
</comment>
<evidence type="ECO:0000313" key="6">
    <source>
        <dbReference type="Proteomes" id="UP000789405"/>
    </source>
</evidence>
<sequence length="433" mass="48792">MQYVSGNQSDLVPDLPTPRTCTDNDTMLRMGVPYNIFDRGDFSAFYKDNYTGEPWIKIDTRMISNILSDSGQEPVFSGNPLDEDHPNNSFNPAQNPHDAGNSYLDLSNIHGVGDDVQNNLRTQVDGKLYLETYFGSGGAYNKNLTNVTAERMAPSPGKADVYPNLTPPSIRANDAMVSGDTRCSENIQLCIVTTLEHNWMTIAEYQQIIFNEYLPAVLGVKMGYDPNLRPETSSHFSGAAFRYGELIELHSDFHSPIIIQIASSLLANRMLRETAAEFYLIITTGLRNIPGGMNLFAIDIGREIKNVMKILKKTQLIITSNMTIVTGLQQIYKKVSNIDAIVGMFAEEKESPTTPLPPIIANIIMQEFIRKRSSDRFWYEGDAYTDEERSIIKKTAMRDIILRNTNVRNIQINPFKSPSIRINSKLDYRLSFE</sequence>
<dbReference type="AlphaFoldDB" id="A0A9N9HV53"/>
<dbReference type="InterPro" id="IPR037120">
    <property type="entry name" value="Haem_peroxidase_sf_animal"/>
</dbReference>
<keyword evidence="3" id="KW-0325">Glycoprotein</keyword>
<dbReference type="Proteomes" id="UP000789405">
    <property type="component" value="Unassembled WGS sequence"/>
</dbReference>
<keyword evidence="2" id="KW-0964">Secreted</keyword>
<dbReference type="GO" id="GO:0020037">
    <property type="term" value="F:heme binding"/>
    <property type="evidence" value="ECO:0007669"/>
    <property type="project" value="InterPro"/>
</dbReference>
<evidence type="ECO:0000256" key="1">
    <source>
        <dbReference type="ARBA" id="ARBA00004613"/>
    </source>
</evidence>